<keyword evidence="4" id="KW-1133">Transmembrane helix</keyword>
<accession>A0ABY5S6D4</accession>
<dbReference type="EMBL" id="CP091430">
    <property type="protein sequence ID" value="UVI28110.1"/>
    <property type="molecule type" value="Genomic_DNA"/>
</dbReference>
<dbReference type="RefSeq" id="WP_258384197.1">
    <property type="nucleotide sequence ID" value="NZ_CP091430.1"/>
</dbReference>
<reference evidence="6" key="1">
    <citation type="submission" date="2022-01" db="EMBL/GenBank/DDBJ databases">
        <title>Paenibacillus spongiae sp. nov., isolated from marine sponge.</title>
        <authorList>
            <person name="Li Z."/>
            <person name="Zhang M."/>
        </authorList>
    </citation>
    <scope>NUCLEOTIDE SEQUENCE</scope>
    <source>
        <strain evidence="6">PHS-Z3</strain>
    </source>
</reference>
<evidence type="ECO:0000256" key="1">
    <source>
        <dbReference type="ARBA" id="ARBA00022553"/>
    </source>
</evidence>
<feature type="transmembrane region" description="Helical" evidence="4">
    <location>
        <begin position="7"/>
        <end position="25"/>
    </location>
</feature>
<keyword evidence="4" id="KW-0812">Transmembrane</keyword>
<gene>
    <name evidence="6" type="ORF">L1F29_21970</name>
</gene>
<keyword evidence="3" id="KW-0418">Kinase</keyword>
<evidence type="ECO:0000256" key="3">
    <source>
        <dbReference type="ARBA" id="ARBA00022777"/>
    </source>
</evidence>
<proteinExistence type="predicted"/>
<name>A0ABY5S6D4_9BACL</name>
<evidence type="ECO:0000313" key="6">
    <source>
        <dbReference type="EMBL" id="UVI28110.1"/>
    </source>
</evidence>
<keyword evidence="7" id="KW-1185">Reference proteome</keyword>
<feature type="domain" description="SpoOB alpha-helical" evidence="5">
    <location>
        <begin position="69"/>
        <end position="119"/>
    </location>
</feature>
<dbReference type="InterPro" id="IPR039506">
    <property type="entry name" value="SPOB_a"/>
</dbReference>
<dbReference type="InterPro" id="IPR016120">
    <property type="entry name" value="Sig_transdc_His_kin_SpoOB"/>
</dbReference>
<evidence type="ECO:0000256" key="4">
    <source>
        <dbReference type="SAM" id="Phobius"/>
    </source>
</evidence>
<evidence type="ECO:0000256" key="2">
    <source>
        <dbReference type="ARBA" id="ARBA00022679"/>
    </source>
</evidence>
<dbReference type="Gene3D" id="1.10.287.130">
    <property type="match status" value="1"/>
</dbReference>
<feature type="transmembrane region" description="Helical" evidence="4">
    <location>
        <begin position="31"/>
        <end position="49"/>
    </location>
</feature>
<evidence type="ECO:0000259" key="5">
    <source>
        <dbReference type="Pfam" id="PF14689"/>
    </source>
</evidence>
<keyword evidence="2" id="KW-0808">Transferase</keyword>
<organism evidence="6 7">
    <name type="scientific">Paenibacillus spongiae</name>
    <dbReference type="NCBI Taxonomy" id="2909671"/>
    <lineage>
        <taxon>Bacteria</taxon>
        <taxon>Bacillati</taxon>
        <taxon>Bacillota</taxon>
        <taxon>Bacilli</taxon>
        <taxon>Bacillales</taxon>
        <taxon>Paenibacillaceae</taxon>
        <taxon>Paenibacillus</taxon>
    </lineage>
</organism>
<dbReference type="SUPFAM" id="SSF55890">
    <property type="entry name" value="Sporulation response regulatory protein Spo0B"/>
    <property type="match status" value="1"/>
</dbReference>
<sequence length="245" mass="28084">MNRIRNLKHYAAASVLLPAAGVLVWRSELWLLAVFVGWVAAAAAIWIWCERQEQSNRTTRMAHAMQTAAIRTLNHHRHDWMNDLQVLYGYIRMGKTDKAVQCVEQIRERMATESKIAKLGVPSLVTYIQSFRTLTNSLLLDVDIEGELNLSELPLDGERVSNAIVDMINVYRFAVKPGLGEAAKLIVEFDLDEKRLYVTFLFDGEIGDMEEWHQKWKKQVKDTPLKPLEAQQLPERLELQAELGN</sequence>
<dbReference type="Proteomes" id="UP001057877">
    <property type="component" value="Chromosome"/>
</dbReference>
<protein>
    <submittedName>
        <fullName evidence="6">Spo0B domain-containing protein</fullName>
    </submittedName>
</protein>
<evidence type="ECO:0000313" key="7">
    <source>
        <dbReference type="Proteomes" id="UP001057877"/>
    </source>
</evidence>
<keyword evidence="4" id="KW-0472">Membrane</keyword>
<keyword evidence="1" id="KW-0597">Phosphoprotein</keyword>
<dbReference type="Pfam" id="PF14689">
    <property type="entry name" value="SPOB_a"/>
    <property type="match status" value="1"/>
</dbReference>